<dbReference type="Proteomes" id="UP001152795">
    <property type="component" value="Unassembled WGS sequence"/>
</dbReference>
<reference evidence="1" key="1">
    <citation type="submission" date="2020-04" db="EMBL/GenBank/DDBJ databases">
        <authorList>
            <person name="Alioto T."/>
            <person name="Alioto T."/>
            <person name="Gomez Garrido J."/>
        </authorList>
    </citation>
    <scope>NUCLEOTIDE SEQUENCE</scope>
    <source>
        <strain evidence="1">A484AB</strain>
    </source>
</reference>
<dbReference type="OrthoDB" id="5988351at2759"/>
<gene>
    <name evidence="1" type="ORF">PACLA_8A033980</name>
</gene>
<name>A0A7D9HHB9_PARCT</name>
<organism evidence="1 2">
    <name type="scientific">Paramuricea clavata</name>
    <name type="common">Red gorgonian</name>
    <name type="synonym">Violescent sea-whip</name>
    <dbReference type="NCBI Taxonomy" id="317549"/>
    <lineage>
        <taxon>Eukaryota</taxon>
        <taxon>Metazoa</taxon>
        <taxon>Cnidaria</taxon>
        <taxon>Anthozoa</taxon>
        <taxon>Octocorallia</taxon>
        <taxon>Malacalcyonacea</taxon>
        <taxon>Plexauridae</taxon>
        <taxon>Paramuricea</taxon>
    </lineage>
</organism>
<accession>A0A7D9HHB9</accession>
<proteinExistence type="predicted"/>
<keyword evidence="2" id="KW-1185">Reference proteome</keyword>
<dbReference type="EMBL" id="CACRXK020000657">
    <property type="protein sequence ID" value="CAB3983791.1"/>
    <property type="molecule type" value="Genomic_DNA"/>
</dbReference>
<feature type="non-terminal residue" evidence="1">
    <location>
        <position position="1"/>
    </location>
</feature>
<comment type="caution">
    <text evidence="1">The sequence shown here is derived from an EMBL/GenBank/DDBJ whole genome shotgun (WGS) entry which is preliminary data.</text>
</comment>
<dbReference type="AlphaFoldDB" id="A0A7D9HHB9"/>
<evidence type="ECO:0000313" key="1">
    <source>
        <dbReference type="EMBL" id="CAB3983791.1"/>
    </source>
</evidence>
<protein>
    <submittedName>
        <fullName evidence="1">Uncharacterized protein</fullName>
    </submittedName>
</protein>
<evidence type="ECO:0000313" key="2">
    <source>
        <dbReference type="Proteomes" id="UP001152795"/>
    </source>
</evidence>
<sequence>TNPTLKSRAHTVGKGSQGIHPSSLTWTENTRNNAHNITHLLDEGNDDPDHGIIDVPIEDEDQADEDDIDQDTDIEKITKFIALFVLKAKEVNLVSQQAIDSMMDNTKTLVNHCLHMLGGKVKLCLAQNGLSWAEIDGLKEVFHNQLSIYETALGPVANKYLQVKYLMEKLKLKN</sequence>